<accession>A0A9W7XQB6</accession>
<reference evidence="2" key="1">
    <citation type="submission" date="2022-07" db="EMBL/GenBank/DDBJ databases">
        <title>Phylogenomic reconstructions and comparative analyses of Kickxellomycotina fungi.</title>
        <authorList>
            <person name="Reynolds N.K."/>
            <person name="Stajich J.E."/>
            <person name="Barry K."/>
            <person name="Grigoriev I.V."/>
            <person name="Crous P."/>
            <person name="Smith M.E."/>
        </authorList>
    </citation>
    <scope>NUCLEOTIDE SEQUENCE</scope>
    <source>
        <strain evidence="2">NBRC 105413</strain>
    </source>
</reference>
<feature type="coiled-coil region" evidence="1">
    <location>
        <begin position="59"/>
        <end position="86"/>
    </location>
</feature>
<sequence>MNGIKTTAVEEAQTDIREHTQAIVGELGLLTQEMSGGSEVREMLSKVSRQTAISLDMCIKDTQQSLVNAQSTAARLAAKVEDANERWRSLDKTVDIIKVSSASM</sequence>
<name>A0A9W7XQB6_9FUNG</name>
<evidence type="ECO:0008006" key="4">
    <source>
        <dbReference type="Google" id="ProtNLM"/>
    </source>
</evidence>
<dbReference type="AlphaFoldDB" id="A0A9W7XQB6"/>
<protein>
    <recommendedName>
        <fullName evidence="4">BLOC-1-related complex subunit 7</fullName>
    </recommendedName>
</protein>
<evidence type="ECO:0000256" key="1">
    <source>
        <dbReference type="SAM" id="Coils"/>
    </source>
</evidence>
<evidence type="ECO:0000313" key="3">
    <source>
        <dbReference type="Proteomes" id="UP001145021"/>
    </source>
</evidence>
<gene>
    <name evidence="2" type="ORF">LPJ64_001250</name>
</gene>
<evidence type="ECO:0000313" key="2">
    <source>
        <dbReference type="EMBL" id="KAJ1647338.1"/>
    </source>
</evidence>
<dbReference type="EMBL" id="JANBOH010000032">
    <property type="protein sequence ID" value="KAJ1647338.1"/>
    <property type="molecule type" value="Genomic_DNA"/>
</dbReference>
<keyword evidence="3" id="KW-1185">Reference proteome</keyword>
<keyword evidence="1" id="KW-0175">Coiled coil</keyword>
<organism evidence="2 3">
    <name type="scientific">Coemansia asiatica</name>
    <dbReference type="NCBI Taxonomy" id="1052880"/>
    <lineage>
        <taxon>Eukaryota</taxon>
        <taxon>Fungi</taxon>
        <taxon>Fungi incertae sedis</taxon>
        <taxon>Zoopagomycota</taxon>
        <taxon>Kickxellomycotina</taxon>
        <taxon>Kickxellomycetes</taxon>
        <taxon>Kickxellales</taxon>
        <taxon>Kickxellaceae</taxon>
        <taxon>Coemansia</taxon>
    </lineage>
</organism>
<dbReference type="Proteomes" id="UP001145021">
    <property type="component" value="Unassembled WGS sequence"/>
</dbReference>
<proteinExistence type="predicted"/>
<comment type="caution">
    <text evidence="2">The sequence shown here is derived from an EMBL/GenBank/DDBJ whole genome shotgun (WGS) entry which is preliminary data.</text>
</comment>